<comment type="cofactor">
    <cofactor evidence="4">
        <name>Mg(2+)</name>
        <dbReference type="ChEBI" id="CHEBI:18420"/>
    </cofactor>
</comment>
<dbReference type="Gene3D" id="3.40.50.10420">
    <property type="entry name" value="NagB/RpiA/CoA transferase-like"/>
    <property type="match status" value="1"/>
</dbReference>
<keyword evidence="4" id="KW-0479">Metal-binding</keyword>
<evidence type="ECO:0000256" key="4">
    <source>
        <dbReference type="RuleBase" id="RU361279"/>
    </source>
</evidence>
<dbReference type="NCBIfam" id="TIGR02727">
    <property type="entry name" value="MTHFS_bact"/>
    <property type="match status" value="1"/>
</dbReference>
<keyword evidence="3 4" id="KW-0067">ATP-binding</keyword>
<comment type="catalytic activity">
    <reaction evidence="4">
        <text>(6S)-5-formyl-5,6,7,8-tetrahydrofolate + ATP = (6R)-5,10-methenyltetrahydrofolate + ADP + phosphate</text>
        <dbReference type="Rhea" id="RHEA:10488"/>
        <dbReference type="ChEBI" id="CHEBI:30616"/>
        <dbReference type="ChEBI" id="CHEBI:43474"/>
        <dbReference type="ChEBI" id="CHEBI:57455"/>
        <dbReference type="ChEBI" id="CHEBI:57457"/>
        <dbReference type="ChEBI" id="CHEBI:456216"/>
        <dbReference type="EC" id="6.3.3.2"/>
    </reaction>
</comment>
<dbReference type="InterPro" id="IPR037171">
    <property type="entry name" value="NagB/RpiA_transferase-like"/>
</dbReference>
<dbReference type="EC" id="6.3.3.2" evidence="4"/>
<keyword evidence="5" id="KW-0436">Ligase</keyword>
<dbReference type="SUPFAM" id="SSF100950">
    <property type="entry name" value="NagB/RpiA/CoA transferase-like"/>
    <property type="match status" value="1"/>
</dbReference>
<organism evidence="5 6">
    <name type="scientific">Actinotalea lenta</name>
    <dbReference type="NCBI Taxonomy" id="3064654"/>
    <lineage>
        <taxon>Bacteria</taxon>
        <taxon>Bacillati</taxon>
        <taxon>Actinomycetota</taxon>
        <taxon>Actinomycetes</taxon>
        <taxon>Micrococcales</taxon>
        <taxon>Cellulomonadaceae</taxon>
        <taxon>Actinotalea</taxon>
    </lineage>
</organism>
<evidence type="ECO:0000256" key="1">
    <source>
        <dbReference type="ARBA" id="ARBA00010638"/>
    </source>
</evidence>
<dbReference type="GO" id="GO:0030272">
    <property type="term" value="F:5-formyltetrahydrofolate cyclo-ligase activity"/>
    <property type="evidence" value="ECO:0007669"/>
    <property type="project" value="UniProtKB-EC"/>
</dbReference>
<gene>
    <name evidence="5" type="ORF">Q6348_06105</name>
</gene>
<dbReference type="RefSeq" id="WP_304600414.1">
    <property type="nucleotide sequence ID" value="NZ_JAUQYO010000001.1"/>
</dbReference>
<dbReference type="EMBL" id="JAUQYP010000001">
    <property type="protein sequence ID" value="MDO8106770.1"/>
    <property type="molecule type" value="Genomic_DNA"/>
</dbReference>
<protein>
    <recommendedName>
        <fullName evidence="4">5-formyltetrahydrofolate cyclo-ligase</fullName>
        <ecNumber evidence="4">6.3.3.2</ecNumber>
    </recommendedName>
</protein>
<name>A0ABT9D7E8_9CELL</name>
<dbReference type="PIRSF" id="PIRSF006806">
    <property type="entry name" value="FTHF_cligase"/>
    <property type="match status" value="1"/>
</dbReference>
<dbReference type="PANTHER" id="PTHR23407">
    <property type="entry name" value="ATPASE INHIBITOR/5-FORMYLTETRAHYDROFOLATE CYCLO-LIGASE"/>
    <property type="match status" value="1"/>
</dbReference>
<evidence type="ECO:0000256" key="2">
    <source>
        <dbReference type="ARBA" id="ARBA00022741"/>
    </source>
</evidence>
<comment type="similarity">
    <text evidence="1 4">Belongs to the 5-formyltetrahydrofolate cyclo-ligase family.</text>
</comment>
<dbReference type="InterPro" id="IPR024185">
    <property type="entry name" value="FTHF_cligase-like_sf"/>
</dbReference>
<proteinExistence type="inferred from homology"/>
<dbReference type="Pfam" id="PF01812">
    <property type="entry name" value="5-FTHF_cyc-lig"/>
    <property type="match status" value="1"/>
</dbReference>
<keyword evidence="6" id="KW-1185">Reference proteome</keyword>
<keyword evidence="2 4" id="KW-0547">Nucleotide-binding</keyword>
<sequence>MSAIAQPYVPFGSGDELPVVKEQFRRAIIAERDKRSPRELERAAHDFAQVVGDLQQVRAARTVAAYAARASEPGTSPLLDRLSRRGTRVLLPVLGTGLQREWAPLTSVEELEIRAPGRPPEPAGPTLGPDALAEADVVVVPALAVDTAGYRLGHGGGWYDRVLEHVRPGVPVIALVFGEEIYDADSQPLPVEPHDRRVHAAVTTTKLRELRDWSEPV</sequence>
<evidence type="ECO:0000256" key="3">
    <source>
        <dbReference type="ARBA" id="ARBA00022840"/>
    </source>
</evidence>
<accession>A0ABT9D7E8</accession>
<reference evidence="5 6" key="1">
    <citation type="submission" date="2023-07" db="EMBL/GenBank/DDBJ databases">
        <title>Description of novel actinomycetes strains, isolated from tidal flat sediment.</title>
        <authorList>
            <person name="Lu C."/>
        </authorList>
    </citation>
    <scope>NUCLEOTIDE SEQUENCE [LARGE SCALE GENOMIC DNA]</scope>
    <source>
        <strain evidence="5 6">SYSU T00b441</strain>
    </source>
</reference>
<comment type="caution">
    <text evidence="5">The sequence shown here is derived from an EMBL/GenBank/DDBJ whole genome shotgun (WGS) entry which is preliminary data.</text>
</comment>
<dbReference type="InterPro" id="IPR002698">
    <property type="entry name" value="FTHF_cligase"/>
</dbReference>
<evidence type="ECO:0000313" key="6">
    <source>
        <dbReference type="Proteomes" id="UP001232536"/>
    </source>
</evidence>
<evidence type="ECO:0000313" key="5">
    <source>
        <dbReference type="EMBL" id="MDO8106770.1"/>
    </source>
</evidence>
<dbReference type="PANTHER" id="PTHR23407:SF1">
    <property type="entry name" value="5-FORMYLTETRAHYDROFOLATE CYCLO-LIGASE"/>
    <property type="match status" value="1"/>
</dbReference>
<keyword evidence="4" id="KW-0460">Magnesium</keyword>
<dbReference type="Proteomes" id="UP001232536">
    <property type="component" value="Unassembled WGS sequence"/>
</dbReference>